<dbReference type="GeneID" id="7446867"/>
<dbReference type="PaxDb" id="35128-Thaps24204"/>
<evidence type="ECO:0000256" key="1">
    <source>
        <dbReference type="ARBA" id="ARBA00023157"/>
    </source>
</evidence>
<protein>
    <recommendedName>
        <fullName evidence="5">Glycoside hydrolase family 19 catalytic domain-containing protein</fullName>
    </recommendedName>
</protein>
<evidence type="ECO:0008006" key="5">
    <source>
        <dbReference type="Google" id="ProtNLM"/>
    </source>
</evidence>
<dbReference type="InParanoid" id="B8C9K9"/>
<keyword evidence="4" id="KW-1185">Reference proteome</keyword>
<dbReference type="PANTHER" id="PTHR22595">
    <property type="entry name" value="CHITINASE-RELATED"/>
    <property type="match status" value="1"/>
</dbReference>
<feature type="signal peptide" evidence="2">
    <location>
        <begin position="1"/>
        <end position="22"/>
    </location>
</feature>
<dbReference type="HOGENOM" id="CLU_578105_0_0_1"/>
<dbReference type="EMBL" id="CM000646">
    <property type="protein sequence ID" value="EED90061.1"/>
    <property type="molecule type" value="Genomic_DNA"/>
</dbReference>
<keyword evidence="2" id="KW-0732">Signal</keyword>
<dbReference type="InterPro" id="IPR023346">
    <property type="entry name" value="Lysozyme-like_dom_sf"/>
</dbReference>
<name>B8C9K9_THAPS</name>
<dbReference type="Proteomes" id="UP000001449">
    <property type="component" value="Chromosome 10"/>
</dbReference>
<dbReference type="KEGG" id="tps:THAPSDRAFT_24204"/>
<dbReference type="RefSeq" id="XP_002292865.1">
    <property type="nucleotide sequence ID" value="XM_002292829.1"/>
</dbReference>
<accession>B8C9K9</accession>
<gene>
    <name evidence="3" type="ORF">THAPSDRAFT_24204</name>
</gene>
<reference evidence="3 4" key="2">
    <citation type="journal article" date="2008" name="Nature">
        <title>The Phaeodactylum genome reveals the evolutionary history of diatom genomes.</title>
        <authorList>
            <person name="Bowler C."/>
            <person name="Allen A.E."/>
            <person name="Badger J.H."/>
            <person name="Grimwood J."/>
            <person name="Jabbari K."/>
            <person name="Kuo A."/>
            <person name="Maheswari U."/>
            <person name="Martens C."/>
            <person name="Maumus F."/>
            <person name="Otillar R.P."/>
            <person name="Rayko E."/>
            <person name="Salamov A."/>
            <person name="Vandepoele K."/>
            <person name="Beszteri B."/>
            <person name="Gruber A."/>
            <person name="Heijde M."/>
            <person name="Katinka M."/>
            <person name="Mock T."/>
            <person name="Valentin K."/>
            <person name="Verret F."/>
            <person name="Berges J.A."/>
            <person name="Brownlee C."/>
            <person name="Cadoret J.P."/>
            <person name="Chiovitti A."/>
            <person name="Choi C.J."/>
            <person name="Coesel S."/>
            <person name="De Martino A."/>
            <person name="Detter J.C."/>
            <person name="Durkin C."/>
            <person name="Falciatore A."/>
            <person name="Fournet J."/>
            <person name="Haruta M."/>
            <person name="Huysman M.J."/>
            <person name="Jenkins B.D."/>
            <person name="Jiroutova K."/>
            <person name="Jorgensen R.E."/>
            <person name="Joubert Y."/>
            <person name="Kaplan A."/>
            <person name="Kroger N."/>
            <person name="Kroth P.G."/>
            <person name="La Roche J."/>
            <person name="Lindquist E."/>
            <person name="Lommer M."/>
            <person name="Martin-Jezequel V."/>
            <person name="Lopez P.J."/>
            <person name="Lucas S."/>
            <person name="Mangogna M."/>
            <person name="McGinnis K."/>
            <person name="Medlin L.K."/>
            <person name="Montsant A."/>
            <person name="Oudot-Le Secq M.P."/>
            <person name="Napoli C."/>
            <person name="Obornik M."/>
            <person name="Parker M.S."/>
            <person name="Petit J.L."/>
            <person name="Porcel B.M."/>
            <person name="Poulsen N."/>
            <person name="Robison M."/>
            <person name="Rychlewski L."/>
            <person name="Rynearson T.A."/>
            <person name="Schmutz J."/>
            <person name="Shapiro H."/>
            <person name="Siaut M."/>
            <person name="Stanley M."/>
            <person name="Sussman M.R."/>
            <person name="Taylor A.R."/>
            <person name="Vardi A."/>
            <person name="von Dassow P."/>
            <person name="Vyverman W."/>
            <person name="Willis A."/>
            <person name="Wyrwicz L.S."/>
            <person name="Rokhsar D.S."/>
            <person name="Weissenbach J."/>
            <person name="Armbrust E.V."/>
            <person name="Green B.R."/>
            <person name="Van de Peer Y."/>
            <person name="Grigoriev I.V."/>
        </authorList>
    </citation>
    <scope>NUCLEOTIDE SEQUENCE [LARGE SCALE GENOMIC DNA]</scope>
    <source>
        <strain evidence="3 4">CCMP1335</strain>
    </source>
</reference>
<sequence length="473" mass="51408">MNRASTTTAAILFATTITSIHSANLSNCRRGCQTGERCVGNSFSQPVTDEQCYKCGGGQDTWPCSFETLCYCSSVQEGTPRIPPAPSSGFKANDELLPCGELLTEDVFNAIVQPESEEGRALFTYNGLCAAIIQYNGYHDEKFAAMGTEEQMRAELAAFLAHAASDTQNFSVTREQQHCVDPLTGPDGKIYCKPCREENYNKQTKTCSQPYTATDGTYKEYCDVTRQGDSGCNCPNVTEVDPSFLASTGANDTVGYVAASDMFIERGAIASQWNYDYLGGSLSLYGDKQLCDDPDQVATNPEWAWGIGITHWMDHMQFGTTGSTAHQQIMKGNFGGTVEVLYGDLECPANEWGSLLHAERVKDRVAQICKTGSALGVYVEMNKCDIPTGCLSCDGISDIYDSCQQDGTCPACATWTDFVRSSAPTVVPLRVQPPSWEDWSNSNYNSRSGGDIIRISACLWSVAVVTAASFLIV</sequence>
<dbReference type="AlphaFoldDB" id="B8C9K9"/>
<dbReference type="Gene3D" id="1.10.530.10">
    <property type="match status" value="1"/>
</dbReference>
<dbReference type="PANTHER" id="PTHR22595:SF79">
    <property type="entry name" value="CHITINASE 12"/>
    <property type="match status" value="1"/>
</dbReference>
<organism evidence="3 4">
    <name type="scientific">Thalassiosira pseudonana</name>
    <name type="common">Marine diatom</name>
    <name type="synonym">Cyclotella nana</name>
    <dbReference type="NCBI Taxonomy" id="35128"/>
    <lineage>
        <taxon>Eukaryota</taxon>
        <taxon>Sar</taxon>
        <taxon>Stramenopiles</taxon>
        <taxon>Ochrophyta</taxon>
        <taxon>Bacillariophyta</taxon>
        <taxon>Coscinodiscophyceae</taxon>
        <taxon>Thalassiosirophycidae</taxon>
        <taxon>Thalassiosirales</taxon>
        <taxon>Thalassiosiraceae</taxon>
        <taxon>Thalassiosira</taxon>
    </lineage>
</organism>
<evidence type="ECO:0000313" key="3">
    <source>
        <dbReference type="EMBL" id="EED90061.1"/>
    </source>
</evidence>
<keyword evidence="1" id="KW-1015">Disulfide bond</keyword>
<feature type="chain" id="PRO_5002869889" description="Glycoside hydrolase family 19 catalytic domain-containing protein" evidence="2">
    <location>
        <begin position="23"/>
        <end position="473"/>
    </location>
</feature>
<evidence type="ECO:0000256" key="2">
    <source>
        <dbReference type="SAM" id="SignalP"/>
    </source>
</evidence>
<evidence type="ECO:0000313" key="4">
    <source>
        <dbReference type="Proteomes" id="UP000001449"/>
    </source>
</evidence>
<dbReference type="CDD" id="cd00325">
    <property type="entry name" value="chitinase_GH19"/>
    <property type="match status" value="1"/>
</dbReference>
<dbReference type="SUPFAM" id="SSF53955">
    <property type="entry name" value="Lysozyme-like"/>
    <property type="match status" value="1"/>
</dbReference>
<dbReference type="OMA" id="PRHACEN"/>
<proteinExistence type="predicted"/>
<reference evidence="3 4" key="1">
    <citation type="journal article" date="2004" name="Science">
        <title>The genome of the diatom Thalassiosira pseudonana: ecology, evolution, and metabolism.</title>
        <authorList>
            <person name="Armbrust E.V."/>
            <person name="Berges J.A."/>
            <person name="Bowler C."/>
            <person name="Green B.R."/>
            <person name="Martinez D."/>
            <person name="Putnam N.H."/>
            <person name="Zhou S."/>
            <person name="Allen A.E."/>
            <person name="Apt K.E."/>
            <person name="Bechner M."/>
            <person name="Brzezinski M.A."/>
            <person name="Chaal B.K."/>
            <person name="Chiovitti A."/>
            <person name="Davis A.K."/>
            <person name="Demarest M.S."/>
            <person name="Detter J.C."/>
            <person name="Glavina T."/>
            <person name="Goodstein D."/>
            <person name="Hadi M.Z."/>
            <person name="Hellsten U."/>
            <person name="Hildebrand M."/>
            <person name="Jenkins B.D."/>
            <person name="Jurka J."/>
            <person name="Kapitonov V.V."/>
            <person name="Kroger N."/>
            <person name="Lau W.W."/>
            <person name="Lane T.W."/>
            <person name="Larimer F.W."/>
            <person name="Lippmeier J.C."/>
            <person name="Lucas S."/>
            <person name="Medina M."/>
            <person name="Montsant A."/>
            <person name="Obornik M."/>
            <person name="Parker M.S."/>
            <person name="Palenik B."/>
            <person name="Pazour G.J."/>
            <person name="Richardson P.M."/>
            <person name="Rynearson T.A."/>
            <person name="Saito M.A."/>
            <person name="Schwartz D.C."/>
            <person name="Thamatrakoln K."/>
            <person name="Valentin K."/>
            <person name="Vardi A."/>
            <person name="Wilkerson F.P."/>
            <person name="Rokhsar D.S."/>
        </authorList>
    </citation>
    <scope>NUCLEOTIDE SEQUENCE [LARGE SCALE GENOMIC DNA]</scope>
    <source>
        <strain evidence="3 4">CCMP1335</strain>
    </source>
</reference>
<dbReference type="eggNOG" id="ENOG502QX0N">
    <property type="taxonomic scope" value="Eukaryota"/>
</dbReference>